<accession>A0A9P0SRZ2</accession>
<evidence type="ECO:0000256" key="7">
    <source>
        <dbReference type="SAM" id="Phobius"/>
    </source>
</evidence>
<feature type="region of interest" description="Disordered" evidence="6">
    <location>
        <begin position="172"/>
        <end position="388"/>
    </location>
</feature>
<reference evidence="8" key="1">
    <citation type="submission" date="2022-05" db="EMBL/GenBank/DDBJ databases">
        <authorList>
            <person name="Okamura Y."/>
        </authorList>
    </citation>
    <scope>NUCLEOTIDE SEQUENCE</scope>
</reference>
<dbReference type="Proteomes" id="UP001152562">
    <property type="component" value="Unassembled WGS sequence"/>
</dbReference>
<feature type="transmembrane region" description="Helical" evidence="7">
    <location>
        <begin position="436"/>
        <end position="457"/>
    </location>
</feature>
<keyword evidence="4 7" id="KW-1133">Transmembrane helix</keyword>
<comment type="caution">
    <text evidence="8">The sequence shown here is derived from an EMBL/GenBank/DDBJ whole genome shotgun (WGS) entry which is preliminary data.</text>
</comment>
<dbReference type="GO" id="GO:0016020">
    <property type="term" value="C:membrane"/>
    <property type="evidence" value="ECO:0007669"/>
    <property type="project" value="UniProtKB-SubCell"/>
</dbReference>
<feature type="transmembrane region" description="Helical" evidence="7">
    <location>
        <begin position="402"/>
        <end position="420"/>
    </location>
</feature>
<dbReference type="PANTHER" id="PTHR12608">
    <property type="entry name" value="TRANSMEMBRANE PROTEIN HTP-1 RELATED"/>
    <property type="match status" value="1"/>
</dbReference>
<sequence>MNYTDIVTVTSEMFSTTVLPDLMSTDFFATSDFSSTSDFASMGIESTTDFVPTTLPPETGIREWLLDVVVKNSAVKGGFWQGFLASLSVVIVSELADKTFFIAAIMAMKHSRIIVFSGAISALIFMTVLSAAFGWVATVVPRVYTHYISAALFAIFGLKMLRDGWKMDPNEGQEELDEVQTELKRREEQGSPSPSKTEDSSGRPESPQLSRVDSQATLNPRTPEARKTSRPKSLMISDSRKSPERQVRFSPEIIKSDVTYRIPNGTKSPQSIEQTSVHDSITDGEASQSNVRQRLSITDRKESISPERDSGIGLKSPQNSKTEYKSPESESHTGLKSPEANVSSQKTLEANVTGQKSEMQSEVSPEDPQAGPSNRPEMREDKEETAEMLEQGLAERRKRRSAVYKVLLQAATLTFLAEWGDRSQLATVVLATREDVFGVVVGGSLGHALCTGLAVIGGRMVAQKISVRTVTIIGGLVFLFFAVSALVMGPGE</sequence>
<evidence type="ECO:0000256" key="4">
    <source>
        <dbReference type="ARBA" id="ARBA00022989"/>
    </source>
</evidence>
<dbReference type="AlphaFoldDB" id="A0A9P0SRZ2"/>
<dbReference type="GO" id="GO:0005384">
    <property type="term" value="F:manganese ion transmembrane transporter activity"/>
    <property type="evidence" value="ECO:0007669"/>
    <property type="project" value="TreeGrafter"/>
</dbReference>
<feature type="compositionally biased region" description="Polar residues" evidence="6">
    <location>
        <begin position="265"/>
        <end position="296"/>
    </location>
</feature>
<feature type="transmembrane region" description="Helical" evidence="7">
    <location>
        <begin position="469"/>
        <end position="489"/>
    </location>
</feature>
<evidence type="ECO:0000313" key="8">
    <source>
        <dbReference type="EMBL" id="CAH3947244.1"/>
    </source>
</evidence>
<evidence type="ECO:0000256" key="5">
    <source>
        <dbReference type="ARBA" id="ARBA00023136"/>
    </source>
</evidence>
<feature type="compositionally biased region" description="Polar residues" evidence="6">
    <location>
        <begin position="207"/>
        <end position="220"/>
    </location>
</feature>
<evidence type="ECO:0008006" key="10">
    <source>
        <dbReference type="Google" id="ProtNLM"/>
    </source>
</evidence>
<dbReference type="Pfam" id="PF01169">
    <property type="entry name" value="GDT1"/>
    <property type="match status" value="2"/>
</dbReference>
<evidence type="ECO:0000256" key="2">
    <source>
        <dbReference type="ARBA" id="ARBA00009190"/>
    </source>
</evidence>
<comment type="subcellular location">
    <subcellularLocation>
        <location evidence="1">Membrane</location>
        <topology evidence="1">Multi-pass membrane protein</topology>
    </subcellularLocation>
</comment>
<evidence type="ECO:0000256" key="6">
    <source>
        <dbReference type="SAM" id="MobiDB-lite"/>
    </source>
</evidence>
<protein>
    <recommendedName>
        <fullName evidence="10">GDT1 family protein</fullName>
    </recommendedName>
</protein>
<dbReference type="PANTHER" id="PTHR12608:SF1">
    <property type="entry name" value="TRANSMEMBRANE PROTEIN 165"/>
    <property type="match status" value="1"/>
</dbReference>
<evidence type="ECO:0000256" key="1">
    <source>
        <dbReference type="ARBA" id="ARBA00004141"/>
    </source>
</evidence>
<keyword evidence="5 7" id="KW-0472">Membrane</keyword>
<dbReference type="GO" id="GO:0032472">
    <property type="term" value="P:Golgi calcium ion transport"/>
    <property type="evidence" value="ECO:0007669"/>
    <property type="project" value="TreeGrafter"/>
</dbReference>
<evidence type="ECO:0000256" key="3">
    <source>
        <dbReference type="ARBA" id="ARBA00022692"/>
    </source>
</evidence>
<dbReference type="GO" id="GO:0015085">
    <property type="term" value="F:calcium ion transmembrane transporter activity"/>
    <property type="evidence" value="ECO:0007669"/>
    <property type="project" value="TreeGrafter"/>
</dbReference>
<keyword evidence="9" id="KW-1185">Reference proteome</keyword>
<keyword evidence="3 7" id="KW-0812">Transmembrane</keyword>
<feature type="compositionally biased region" description="Basic and acidic residues" evidence="6">
    <location>
        <begin position="322"/>
        <end position="333"/>
    </location>
</feature>
<comment type="similarity">
    <text evidence="2">Belongs to the GDT1 family.</text>
</comment>
<feature type="transmembrane region" description="Helical" evidence="7">
    <location>
        <begin position="113"/>
        <end position="137"/>
    </location>
</feature>
<feature type="compositionally biased region" description="Polar residues" evidence="6">
    <location>
        <begin position="340"/>
        <end position="363"/>
    </location>
</feature>
<organism evidence="8 9">
    <name type="scientific">Pieris brassicae</name>
    <name type="common">White butterfly</name>
    <name type="synonym">Large white butterfly</name>
    <dbReference type="NCBI Taxonomy" id="7116"/>
    <lineage>
        <taxon>Eukaryota</taxon>
        <taxon>Metazoa</taxon>
        <taxon>Ecdysozoa</taxon>
        <taxon>Arthropoda</taxon>
        <taxon>Hexapoda</taxon>
        <taxon>Insecta</taxon>
        <taxon>Pterygota</taxon>
        <taxon>Neoptera</taxon>
        <taxon>Endopterygota</taxon>
        <taxon>Lepidoptera</taxon>
        <taxon>Glossata</taxon>
        <taxon>Ditrysia</taxon>
        <taxon>Papilionoidea</taxon>
        <taxon>Pieridae</taxon>
        <taxon>Pierinae</taxon>
        <taxon>Pieris</taxon>
    </lineage>
</organism>
<dbReference type="InterPro" id="IPR001727">
    <property type="entry name" value="GDT1-like"/>
</dbReference>
<proteinExistence type="inferred from homology"/>
<dbReference type="GO" id="GO:0032468">
    <property type="term" value="P:Golgi calcium ion homeostasis"/>
    <property type="evidence" value="ECO:0007669"/>
    <property type="project" value="TreeGrafter"/>
</dbReference>
<dbReference type="GO" id="GO:0005794">
    <property type="term" value="C:Golgi apparatus"/>
    <property type="evidence" value="ECO:0007669"/>
    <property type="project" value="TreeGrafter"/>
</dbReference>
<gene>
    <name evidence="8" type="ORF">PIBRA_LOCUS1402</name>
</gene>
<feature type="compositionally biased region" description="Basic and acidic residues" evidence="6">
    <location>
        <begin position="297"/>
        <end position="310"/>
    </location>
</feature>
<name>A0A9P0SRZ2_PIEBR</name>
<evidence type="ECO:0000313" key="9">
    <source>
        <dbReference type="Proteomes" id="UP001152562"/>
    </source>
</evidence>
<feature type="compositionally biased region" description="Basic and acidic residues" evidence="6">
    <location>
        <begin position="238"/>
        <end position="247"/>
    </location>
</feature>
<dbReference type="EMBL" id="CALOZG010000002">
    <property type="protein sequence ID" value="CAH3947244.1"/>
    <property type="molecule type" value="Genomic_DNA"/>
</dbReference>
<feature type="transmembrane region" description="Helical" evidence="7">
    <location>
        <begin position="143"/>
        <end position="161"/>
    </location>
</feature>